<dbReference type="AlphaFoldDB" id="A0A2X1PZW4"/>
<keyword evidence="2" id="KW-0234">DNA repair</keyword>
<dbReference type="GO" id="GO:0009432">
    <property type="term" value="P:SOS response"/>
    <property type="evidence" value="ECO:0007669"/>
    <property type="project" value="UniProtKB-KW"/>
</dbReference>
<proteinExistence type="predicted"/>
<dbReference type="EMBL" id="UASK01000008">
    <property type="protein sequence ID" value="SPX42515.1"/>
    <property type="molecule type" value="Genomic_DNA"/>
</dbReference>
<protein>
    <submittedName>
        <fullName evidence="5">Excinulease of nucleotide excision repair, DNA damage recognition component</fullName>
    </submittedName>
</protein>
<evidence type="ECO:0000256" key="3">
    <source>
        <dbReference type="ARBA" id="ARBA00023236"/>
    </source>
</evidence>
<dbReference type="InterPro" id="IPR036876">
    <property type="entry name" value="UVR_dom_sf"/>
</dbReference>
<dbReference type="GO" id="GO:0006281">
    <property type="term" value="P:DNA repair"/>
    <property type="evidence" value="ECO:0007669"/>
    <property type="project" value="UniProtKB-KW"/>
</dbReference>
<dbReference type="Proteomes" id="UP000249936">
    <property type="component" value="Unassembled WGS sequence"/>
</dbReference>
<dbReference type="PROSITE" id="PS50151">
    <property type="entry name" value="UVR"/>
    <property type="match status" value="1"/>
</dbReference>
<dbReference type="InterPro" id="IPR001943">
    <property type="entry name" value="UVR_dom"/>
</dbReference>
<evidence type="ECO:0000313" key="6">
    <source>
        <dbReference type="Proteomes" id="UP000249936"/>
    </source>
</evidence>
<gene>
    <name evidence="5" type="primary">uvrB_1</name>
    <name evidence="5" type="ORF">NCTC11872_02152</name>
</gene>
<keyword evidence="2" id="KW-0267">Excision nuclease</keyword>
<dbReference type="GO" id="GO:0004518">
    <property type="term" value="F:nuclease activity"/>
    <property type="evidence" value="ECO:0007669"/>
    <property type="project" value="UniProtKB-KW"/>
</dbReference>
<keyword evidence="3" id="KW-0227">DNA damage</keyword>
<sequence>MPKEYQQQIKKLEQQMYKFAQDLEFEKAAAIRDQLHQLREQFVFDN</sequence>
<accession>A0A2X1PZW4</accession>
<dbReference type="Gene3D" id="4.10.860.10">
    <property type="entry name" value="UVR domain"/>
    <property type="match status" value="1"/>
</dbReference>
<evidence type="ECO:0000256" key="1">
    <source>
        <dbReference type="ARBA" id="ARBA00022769"/>
    </source>
</evidence>
<evidence type="ECO:0000313" key="5">
    <source>
        <dbReference type="EMBL" id="SPX42515.1"/>
    </source>
</evidence>
<name>A0A2X1PZW4_HAEIF</name>
<organism evidence="5 6">
    <name type="scientific">Haemophilus influenzae</name>
    <dbReference type="NCBI Taxonomy" id="727"/>
    <lineage>
        <taxon>Bacteria</taxon>
        <taxon>Pseudomonadati</taxon>
        <taxon>Pseudomonadota</taxon>
        <taxon>Gammaproteobacteria</taxon>
        <taxon>Pasteurellales</taxon>
        <taxon>Pasteurellaceae</taxon>
        <taxon>Haemophilus</taxon>
    </lineage>
</organism>
<dbReference type="Pfam" id="PF02151">
    <property type="entry name" value="UVR"/>
    <property type="match status" value="1"/>
</dbReference>
<dbReference type="SUPFAM" id="SSF46600">
    <property type="entry name" value="C-terminal UvrC-binding domain of UvrB"/>
    <property type="match status" value="1"/>
</dbReference>
<keyword evidence="3" id="KW-0742">SOS response</keyword>
<evidence type="ECO:0000256" key="2">
    <source>
        <dbReference type="ARBA" id="ARBA00022881"/>
    </source>
</evidence>
<keyword evidence="1" id="KW-0228">DNA excision</keyword>
<reference evidence="5 6" key="1">
    <citation type="submission" date="2018-06" db="EMBL/GenBank/DDBJ databases">
        <authorList>
            <consortium name="Pathogen Informatics"/>
            <person name="Doyle S."/>
        </authorList>
    </citation>
    <scope>NUCLEOTIDE SEQUENCE [LARGE SCALE GENOMIC DNA]</scope>
    <source>
        <strain evidence="5 6">NCTC11872</strain>
    </source>
</reference>
<feature type="domain" description="UVR" evidence="4">
    <location>
        <begin position="6"/>
        <end position="41"/>
    </location>
</feature>
<evidence type="ECO:0000259" key="4">
    <source>
        <dbReference type="PROSITE" id="PS50151"/>
    </source>
</evidence>